<keyword evidence="3" id="KW-1185">Reference proteome</keyword>
<accession>A0AAV9IM42</accession>
<protein>
    <submittedName>
        <fullName evidence="2">Uncharacterized protein</fullName>
    </submittedName>
</protein>
<feature type="compositionally biased region" description="Low complexity" evidence="1">
    <location>
        <begin position="11"/>
        <end position="21"/>
    </location>
</feature>
<proteinExistence type="predicted"/>
<feature type="region of interest" description="Disordered" evidence="1">
    <location>
        <begin position="1"/>
        <end position="30"/>
    </location>
</feature>
<dbReference type="Proteomes" id="UP001300502">
    <property type="component" value="Unassembled WGS sequence"/>
</dbReference>
<evidence type="ECO:0000313" key="2">
    <source>
        <dbReference type="EMBL" id="KAK4528558.1"/>
    </source>
</evidence>
<name>A0AAV9IM42_9RHOD</name>
<evidence type="ECO:0000313" key="3">
    <source>
        <dbReference type="Proteomes" id="UP001300502"/>
    </source>
</evidence>
<comment type="caution">
    <text evidence="2">The sequence shown here is derived from an EMBL/GenBank/DDBJ whole genome shotgun (WGS) entry which is preliminary data.</text>
</comment>
<sequence>MQDEADDLKDLSQLSSSSEGDSIPEEDIDQLIRDSRQVLRESAQVSVDDLEVPYKYTKEQAIAKLSQIADNFNIKKLGSVAGLGRSGFQLRDGQRCLVLQDSDSESSEDELVVVNQPKRTLPSFSHLLMRKELRRKAKRMALEKHCKYDTKDTTNELDMTEQQEHSSKSEESDVECEEGQWNETNSVKDNMESNHLDTSANKPDELYVVHTRKTFGTTGKSSQARNVSIE</sequence>
<gene>
    <name evidence="2" type="ORF">GAYE_SCF61G6502</name>
</gene>
<feature type="region of interest" description="Disordered" evidence="1">
    <location>
        <begin position="152"/>
        <end position="206"/>
    </location>
</feature>
<feature type="compositionally biased region" description="Basic and acidic residues" evidence="1">
    <location>
        <begin position="162"/>
        <end position="171"/>
    </location>
</feature>
<dbReference type="EMBL" id="JANCYU010000066">
    <property type="protein sequence ID" value="KAK4528558.1"/>
    <property type="molecule type" value="Genomic_DNA"/>
</dbReference>
<reference evidence="2 3" key="1">
    <citation type="submission" date="2022-07" db="EMBL/GenBank/DDBJ databases">
        <title>Genome-wide signatures of adaptation to extreme environments.</title>
        <authorList>
            <person name="Cho C.H."/>
            <person name="Yoon H.S."/>
        </authorList>
    </citation>
    <scope>NUCLEOTIDE SEQUENCE [LARGE SCALE GENOMIC DNA]</scope>
    <source>
        <strain evidence="2 3">108.79 E11</strain>
    </source>
</reference>
<evidence type="ECO:0000256" key="1">
    <source>
        <dbReference type="SAM" id="MobiDB-lite"/>
    </source>
</evidence>
<dbReference type="AlphaFoldDB" id="A0AAV9IM42"/>
<organism evidence="2 3">
    <name type="scientific">Galdieria yellowstonensis</name>
    <dbReference type="NCBI Taxonomy" id="3028027"/>
    <lineage>
        <taxon>Eukaryota</taxon>
        <taxon>Rhodophyta</taxon>
        <taxon>Bangiophyceae</taxon>
        <taxon>Galdieriales</taxon>
        <taxon>Galdieriaceae</taxon>
        <taxon>Galdieria</taxon>
    </lineage>
</organism>